<dbReference type="GO" id="GO:0005634">
    <property type="term" value="C:nucleus"/>
    <property type="evidence" value="ECO:0007669"/>
    <property type="project" value="UniProtKB-SubCell"/>
</dbReference>
<accession>A0A3S1BNH2</accession>
<evidence type="ECO:0000256" key="3">
    <source>
        <dbReference type="ARBA" id="ARBA00023242"/>
    </source>
</evidence>
<gene>
    <name evidence="5" type="ORF">EGW08_004484</name>
</gene>
<dbReference type="AlphaFoldDB" id="A0A3S1BNH2"/>
<dbReference type="InterPro" id="IPR015943">
    <property type="entry name" value="WD40/YVTN_repeat-like_dom_sf"/>
</dbReference>
<evidence type="ECO:0000313" key="5">
    <source>
        <dbReference type="EMBL" id="RUS87738.1"/>
    </source>
</evidence>
<evidence type="ECO:0000256" key="2">
    <source>
        <dbReference type="ARBA" id="ARBA00023163"/>
    </source>
</evidence>
<dbReference type="InterPro" id="IPR036322">
    <property type="entry name" value="WD40_repeat_dom_sf"/>
</dbReference>
<dbReference type="Proteomes" id="UP000271974">
    <property type="component" value="Unassembled WGS sequence"/>
</dbReference>
<evidence type="ECO:0000256" key="4">
    <source>
        <dbReference type="SAM" id="MobiDB-lite"/>
    </source>
</evidence>
<proteinExistence type="predicted"/>
<evidence type="ECO:0000313" key="6">
    <source>
        <dbReference type="Proteomes" id="UP000271974"/>
    </source>
</evidence>
<name>A0A3S1BNH2_ELYCH</name>
<dbReference type="SMART" id="SM00320">
    <property type="entry name" value="WD40"/>
    <property type="match status" value="3"/>
</dbReference>
<dbReference type="SUPFAM" id="SSF50978">
    <property type="entry name" value="WD40 repeat-like"/>
    <property type="match status" value="1"/>
</dbReference>
<evidence type="ECO:0000256" key="1">
    <source>
        <dbReference type="ARBA" id="ARBA00004123"/>
    </source>
</evidence>
<feature type="compositionally biased region" description="Acidic residues" evidence="4">
    <location>
        <begin position="38"/>
        <end position="62"/>
    </location>
</feature>
<dbReference type="Gene3D" id="2.130.10.10">
    <property type="entry name" value="YVTN repeat-like/Quinoprotein amine dehydrogenase"/>
    <property type="match status" value="1"/>
</dbReference>
<organism evidence="5 6">
    <name type="scientific">Elysia chlorotica</name>
    <name type="common">Eastern emerald elysia</name>
    <name type="synonym">Sea slug</name>
    <dbReference type="NCBI Taxonomy" id="188477"/>
    <lineage>
        <taxon>Eukaryota</taxon>
        <taxon>Metazoa</taxon>
        <taxon>Spiralia</taxon>
        <taxon>Lophotrochozoa</taxon>
        <taxon>Mollusca</taxon>
        <taxon>Gastropoda</taxon>
        <taxon>Heterobranchia</taxon>
        <taxon>Euthyneura</taxon>
        <taxon>Panpulmonata</taxon>
        <taxon>Sacoglossa</taxon>
        <taxon>Placobranchoidea</taxon>
        <taxon>Plakobranchidae</taxon>
        <taxon>Elysia</taxon>
    </lineage>
</organism>
<protein>
    <submittedName>
        <fullName evidence="5">Uncharacterized protein</fullName>
    </submittedName>
</protein>
<dbReference type="EMBL" id="RQTK01000102">
    <property type="protein sequence ID" value="RUS87738.1"/>
    <property type="molecule type" value="Genomic_DNA"/>
</dbReference>
<feature type="region of interest" description="Disordered" evidence="4">
    <location>
        <begin position="1"/>
        <end position="66"/>
    </location>
</feature>
<feature type="compositionally biased region" description="Acidic residues" evidence="4">
    <location>
        <begin position="1"/>
        <end position="24"/>
    </location>
</feature>
<keyword evidence="2" id="KW-0804">Transcription</keyword>
<comment type="subcellular location">
    <subcellularLocation>
        <location evidence="1">Nucleus</location>
    </subcellularLocation>
</comment>
<sequence>MGDEESTKDEGDEEEEEEESDLSLEDTLKEDRSYNSEMGDEESTRDEGDEEEEEEEESDLSLEDTLKEDMRYNSASPRSIMPSVTHSSIAAWLTTLAGYAAWPGVHAGCLNRIAEEHRARCDASLQCCVAHDAGRVRSMAWCPHRLSEQDQGPPPEGHLPRLGLLALACSNGTVLVFSIPELNSLPSEESRQSSTGSCSSVLVIKPKASLTLELNSRPTHCGPCLSVAWQQGGESRYIAAGFASGMIVLWDLKNSSPLMRRSESILRPLRCSLSHGAPVLSLAWCPQLPNLLASSASDFTVSLTEVDRPGAIHAGSIR</sequence>
<keyword evidence="3" id="KW-0539">Nucleus</keyword>
<dbReference type="OrthoDB" id="4703at2759"/>
<dbReference type="PANTHER" id="PTHR15052">
    <property type="entry name" value="RNA POLYMERASE III TRANSCRIPTION INITIATION FACTOR COMPLEX SUBUNIT"/>
    <property type="match status" value="1"/>
</dbReference>
<dbReference type="STRING" id="188477.A0A3S1BNH2"/>
<reference evidence="5 6" key="1">
    <citation type="submission" date="2019-01" db="EMBL/GenBank/DDBJ databases">
        <title>A draft genome assembly of the solar-powered sea slug Elysia chlorotica.</title>
        <authorList>
            <person name="Cai H."/>
            <person name="Li Q."/>
            <person name="Fang X."/>
            <person name="Li J."/>
            <person name="Curtis N.E."/>
            <person name="Altenburger A."/>
            <person name="Shibata T."/>
            <person name="Feng M."/>
            <person name="Maeda T."/>
            <person name="Schwartz J.A."/>
            <person name="Shigenobu S."/>
            <person name="Lundholm N."/>
            <person name="Nishiyama T."/>
            <person name="Yang H."/>
            <person name="Hasebe M."/>
            <person name="Li S."/>
            <person name="Pierce S.K."/>
            <person name="Wang J."/>
        </authorList>
    </citation>
    <scope>NUCLEOTIDE SEQUENCE [LARGE SCALE GENOMIC DNA]</scope>
    <source>
        <strain evidence="5">EC2010</strain>
        <tissue evidence="5">Whole organism of an adult</tissue>
    </source>
</reference>
<comment type="caution">
    <text evidence="5">The sequence shown here is derived from an EMBL/GenBank/DDBJ whole genome shotgun (WGS) entry which is preliminary data.</text>
</comment>
<dbReference type="InterPro" id="IPR001680">
    <property type="entry name" value="WD40_rpt"/>
</dbReference>
<dbReference type="GO" id="GO:0000127">
    <property type="term" value="C:transcription factor TFIIIC complex"/>
    <property type="evidence" value="ECO:0007669"/>
    <property type="project" value="TreeGrafter"/>
</dbReference>
<keyword evidence="6" id="KW-1185">Reference proteome</keyword>
<dbReference type="PANTHER" id="PTHR15052:SF2">
    <property type="entry name" value="GENERAL TRANSCRIPTION FACTOR 3C POLYPEPTIDE 2"/>
    <property type="match status" value="1"/>
</dbReference>
<dbReference type="GO" id="GO:0006383">
    <property type="term" value="P:transcription by RNA polymerase III"/>
    <property type="evidence" value="ECO:0007669"/>
    <property type="project" value="TreeGrafter"/>
</dbReference>
<dbReference type="InterPro" id="IPR052416">
    <property type="entry name" value="GTF3C_component"/>
</dbReference>